<gene>
    <name evidence="1" type="ORF">U9M48_043792</name>
</gene>
<dbReference type="PANTHER" id="PTHR33186">
    <property type="entry name" value="OS10G0136150 PROTEIN-RELATED"/>
    <property type="match status" value="1"/>
</dbReference>
<evidence type="ECO:0000313" key="1">
    <source>
        <dbReference type="EMBL" id="WVZ98333.1"/>
    </source>
</evidence>
<feature type="non-terminal residue" evidence="1">
    <location>
        <position position="1"/>
    </location>
</feature>
<dbReference type="PANTHER" id="PTHR33186:SF15">
    <property type="entry name" value="OS06G0249850 PROTEIN"/>
    <property type="match status" value="1"/>
</dbReference>
<protein>
    <submittedName>
        <fullName evidence="1">Uncharacterized protein</fullName>
    </submittedName>
</protein>
<sequence length="196" mass="22289">MPEASKEDMRWVLDRRHGRVLIMDDIYSPSVHRVGPISRDRKHVEVPDYYPIISLRSLLVRDALYFTFSDWGTTPSIIMYDLSSNGLSMIDASRLPIAIGAIAMKAHDGGLGYVATEWDCLYLILMSQQAAGGWAQHKTVEFEPTLLAKNHVNYTIFISTDAGVFTLHLKSRLVKKVAAKRYDCYRVLPYTSFFKP</sequence>
<reference evidence="1 2" key="1">
    <citation type="submission" date="2024-02" db="EMBL/GenBank/DDBJ databases">
        <title>High-quality chromosome-scale genome assembly of Pensacola bahiagrass (Paspalum notatum Flugge var. saurae).</title>
        <authorList>
            <person name="Vega J.M."/>
            <person name="Podio M."/>
            <person name="Orjuela J."/>
            <person name="Siena L.A."/>
            <person name="Pessino S.C."/>
            <person name="Combes M.C."/>
            <person name="Mariac C."/>
            <person name="Albertini E."/>
            <person name="Pupilli F."/>
            <person name="Ortiz J.P.A."/>
            <person name="Leblanc O."/>
        </authorList>
    </citation>
    <scope>NUCLEOTIDE SEQUENCE [LARGE SCALE GENOMIC DNA]</scope>
    <source>
        <strain evidence="1">R1</strain>
        <tissue evidence="1">Leaf</tissue>
    </source>
</reference>
<evidence type="ECO:0000313" key="2">
    <source>
        <dbReference type="Proteomes" id="UP001341281"/>
    </source>
</evidence>
<dbReference type="Proteomes" id="UP001341281">
    <property type="component" value="Chromosome 10"/>
</dbReference>
<keyword evidence="2" id="KW-1185">Reference proteome</keyword>
<dbReference type="EMBL" id="CP144754">
    <property type="protein sequence ID" value="WVZ98333.1"/>
    <property type="molecule type" value="Genomic_DNA"/>
</dbReference>
<proteinExistence type="predicted"/>
<dbReference type="AlphaFoldDB" id="A0AAQ3UVL3"/>
<name>A0AAQ3UVL3_PASNO</name>
<accession>A0AAQ3UVL3</accession>
<organism evidence="1 2">
    <name type="scientific">Paspalum notatum var. saurae</name>
    <dbReference type="NCBI Taxonomy" id="547442"/>
    <lineage>
        <taxon>Eukaryota</taxon>
        <taxon>Viridiplantae</taxon>
        <taxon>Streptophyta</taxon>
        <taxon>Embryophyta</taxon>
        <taxon>Tracheophyta</taxon>
        <taxon>Spermatophyta</taxon>
        <taxon>Magnoliopsida</taxon>
        <taxon>Liliopsida</taxon>
        <taxon>Poales</taxon>
        <taxon>Poaceae</taxon>
        <taxon>PACMAD clade</taxon>
        <taxon>Panicoideae</taxon>
        <taxon>Andropogonodae</taxon>
        <taxon>Paspaleae</taxon>
        <taxon>Paspalinae</taxon>
        <taxon>Paspalum</taxon>
    </lineage>
</organism>